<evidence type="ECO:0000259" key="2">
    <source>
        <dbReference type="Pfam" id="PF00534"/>
    </source>
</evidence>
<dbReference type="PANTHER" id="PTHR46401">
    <property type="entry name" value="GLYCOSYLTRANSFERASE WBBK-RELATED"/>
    <property type="match status" value="1"/>
</dbReference>
<evidence type="ECO:0000313" key="4">
    <source>
        <dbReference type="EMBL" id="ATP57978.1"/>
    </source>
</evidence>
<dbReference type="KEGG" id="pgs:CPT03_16660"/>
<dbReference type="Pfam" id="PF00534">
    <property type="entry name" value="Glycos_transf_1"/>
    <property type="match status" value="1"/>
</dbReference>
<dbReference type="AlphaFoldDB" id="A0A2D1U8N9"/>
<dbReference type="Proteomes" id="UP000223749">
    <property type="component" value="Chromosome"/>
</dbReference>
<gene>
    <name evidence="4" type="ORF">CPT03_16660</name>
</gene>
<feature type="domain" description="Glycosyl transferase family 1" evidence="2">
    <location>
        <begin position="186"/>
        <end position="349"/>
    </location>
</feature>
<feature type="domain" description="Glycosyltransferase subfamily 4-like N-terminal" evidence="3">
    <location>
        <begin position="49"/>
        <end position="166"/>
    </location>
</feature>
<dbReference type="SUPFAM" id="SSF53756">
    <property type="entry name" value="UDP-Glycosyltransferase/glycogen phosphorylase"/>
    <property type="match status" value="1"/>
</dbReference>
<accession>A0A2D1U8N9</accession>
<dbReference type="CDD" id="cd03809">
    <property type="entry name" value="GT4_MtfB-like"/>
    <property type="match status" value="1"/>
</dbReference>
<dbReference type="Gene3D" id="3.40.50.2000">
    <property type="entry name" value="Glycogen Phosphorylase B"/>
    <property type="match status" value="2"/>
</dbReference>
<evidence type="ECO:0000313" key="5">
    <source>
        <dbReference type="Proteomes" id="UP000223749"/>
    </source>
</evidence>
<proteinExistence type="predicted"/>
<dbReference type="RefSeq" id="WP_099439886.1">
    <property type="nucleotide sequence ID" value="NZ_CP024091.1"/>
</dbReference>
<organism evidence="4 5">
    <name type="scientific">Pedobacter ginsengisoli</name>
    <dbReference type="NCBI Taxonomy" id="363852"/>
    <lineage>
        <taxon>Bacteria</taxon>
        <taxon>Pseudomonadati</taxon>
        <taxon>Bacteroidota</taxon>
        <taxon>Sphingobacteriia</taxon>
        <taxon>Sphingobacteriales</taxon>
        <taxon>Sphingobacteriaceae</taxon>
        <taxon>Pedobacter</taxon>
    </lineage>
</organism>
<name>A0A2D1U8N9_9SPHI</name>
<keyword evidence="1" id="KW-0808">Transferase</keyword>
<reference evidence="4 5" key="1">
    <citation type="submission" date="2017-10" db="EMBL/GenBank/DDBJ databases">
        <title>Whole genome of Pedobacter ginsengisoli T01R-27 isolated from tomato rhizosphere.</title>
        <authorList>
            <person name="Weon H.-Y."/>
            <person name="Lee S.A."/>
            <person name="Sang M.K."/>
            <person name="Song J."/>
        </authorList>
    </citation>
    <scope>NUCLEOTIDE SEQUENCE [LARGE SCALE GENOMIC DNA]</scope>
    <source>
        <strain evidence="4 5">T01R-27</strain>
    </source>
</reference>
<dbReference type="PANTHER" id="PTHR46401:SF2">
    <property type="entry name" value="GLYCOSYLTRANSFERASE WBBK-RELATED"/>
    <property type="match status" value="1"/>
</dbReference>
<protein>
    <submittedName>
        <fullName evidence="4">Uncharacterized protein</fullName>
    </submittedName>
</protein>
<dbReference type="OrthoDB" id="9801609at2"/>
<evidence type="ECO:0000256" key="1">
    <source>
        <dbReference type="ARBA" id="ARBA00022679"/>
    </source>
</evidence>
<sequence>MAKTIVVGLDIRDLRIAKTGARTYLEEIYKEFQKGRPGFRFHFFDTSIPVYTGRNKFFKLIEQARFIFWKQIVLPAKAAAYGCDILFCTDYFVPVMTLNYKTVPVFHDAFFWEYPEHYNKYWLMTFNFLGVWAAKRAAVITTPTEYAKTTVLSYLQIPADKVIPIPEAPKTLMRLSGNATQSLTLKTGKYLLHIGVFEKRKNLIVLLEAFSMLRTAGYLDFSLVLAGQFSPKSDMDGSAEIINAINHYQLQDYVLMPGYIHDRDLAAYYLNAELYVFPSVNEGFGLPVLEAFQHDLPVIVANNTSLPEVGGDAVLQFDPYDVTDLLNKMKMIIDNAALRSEMIQKGRKRLEDFSWEKTANELLNLFKKVK</sequence>
<dbReference type="InterPro" id="IPR028098">
    <property type="entry name" value="Glyco_trans_4-like_N"/>
</dbReference>
<keyword evidence="5" id="KW-1185">Reference proteome</keyword>
<dbReference type="GO" id="GO:0016757">
    <property type="term" value="F:glycosyltransferase activity"/>
    <property type="evidence" value="ECO:0007669"/>
    <property type="project" value="InterPro"/>
</dbReference>
<dbReference type="InterPro" id="IPR001296">
    <property type="entry name" value="Glyco_trans_1"/>
</dbReference>
<dbReference type="Pfam" id="PF13439">
    <property type="entry name" value="Glyco_transf_4"/>
    <property type="match status" value="1"/>
</dbReference>
<dbReference type="EMBL" id="CP024091">
    <property type="protein sequence ID" value="ATP57978.1"/>
    <property type="molecule type" value="Genomic_DNA"/>
</dbReference>
<evidence type="ECO:0000259" key="3">
    <source>
        <dbReference type="Pfam" id="PF13439"/>
    </source>
</evidence>